<dbReference type="AlphaFoldDB" id="A0A0D6R7H8"/>
<feature type="domain" description="BHLH" evidence="5">
    <location>
        <begin position="142"/>
        <end position="191"/>
    </location>
</feature>
<dbReference type="GO" id="GO:0003700">
    <property type="term" value="F:DNA-binding transcription factor activity"/>
    <property type="evidence" value="ECO:0007669"/>
    <property type="project" value="InterPro"/>
</dbReference>
<evidence type="ECO:0000256" key="1">
    <source>
        <dbReference type="ARBA" id="ARBA00023015"/>
    </source>
</evidence>
<evidence type="ECO:0000256" key="4">
    <source>
        <dbReference type="ARBA" id="ARBA00023242"/>
    </source>
</evidence>
<sequence>MNGLEMRGLRGPMKLMDEVSVSDPSRSPWASIFSESRGNHNRLKSEQIFSLPSCYSGLPRLPDLQGLNFPYSYGGGGRINQSNQLVHGGAGGGVSRICEQMRLYTSHLNGGGSLVLDSARGELVNASKMMTPKEILEAKAVAASKSHSEAERRRRERINSHLATLRTLLPSTTKTDKASLLAEVIDHVKDLKRRASEIAKGNPVPTDVDELRVEADADDKTSEGRILIKASLCCDDRPDLLADLNRTLLSLRLKTVKAEISTLGGRMKNVFFVTTSEQISGKDQESPSVNCVQEALRAVMERTANELSSGSLVANKRQRILPLDATNSVV</sequence>
<keyword evidence="3" id="KW-0804">Transcription</keyword>
<evidence type="ECO:0000256" key="2">
    <source>
        <dbReference type="ARBA" id="ARBA00023125"/>
    </source>
</evidence>
<dbReference type="SMART" id="SM00353">
    <property type="entry name" value="HLH"/>
    <property type="match status" value="1"/>
</dbReference>
<dbReference type="GO" id="GO:0046983">
    <property type="term" value="F:protein dimerization activity"/>
    <property type="evidence" value="ECO:0007669"/>
    <property type="project" value="InterPro"/>
</dbReference>
<dbReference type="InterPro" id="IPR045847">
    <property type="entry name" value="AIG1-like"/>
</dbReference>
<dbReference type="InterPro" id="IPR045865">
    <property type="entry name" value="ACT-like_dom_sf"/>
</dbReference>
<keyword evidence="4" id="KW-0539">Nucleus</keyword>
<evidence type="ECO:0000256" key="3">
    <source>
        <dbReference type="ARBA" id="ARBA00023163"/>
    </source>
</evidence>
<dbReference type="PANTHER" id="PTHR45844:SF2">
    <property type="entry name" value="TRANSCRIPTION FACTOR BHLH30"/>
    <property type="match status" value="1"/>
</dbReference>
<dbReference type="PROSITE" id="PS50888">
    <property type="entry name" value="BHLH"/>
    <property type="match status" value="1"/>
</dbReference>
<proteinExistence type="predicted"/>
<dbReference type="SUPFAM" id="SSF55021">
    <property type="entry name" value="ACT-like"/>
    <property type="match status" value="1"/>
</dbReference>
<dbReference type="FunFam" id="4.10.280.10:FF:000070">
    <property type="entry name" value="transcription factor bHLH30"/>
    <property type="match status" value="1"/>
</dbReference>
<dbReference type="EMBL" id="GCKF01020113">
    <property type="protein sequence ID" value="JAG98681.1"/>
    <property type="molecule type" value="Transcribed_RNA"/>
</dbReference>
<keyword evidence="2" id="KW-0238">DNA-binding</keyword>
<dbReference type="Pfam" id="PF00010">
    <property type="entry name" value="HLH"/>
    <property type="match status" value="1"/>
</dbReference>
<reference evidence="6" key="1">
    <citation type="submission" date="2015-03" db="EMBL/GenBank/DDBJ databases">
        <title>A transcriptome of Araucaria cunninghamii, an australian fine timber species.</title>
        <authorList>
            <person name="Jing Yi C.J.Y."/>
            <person name="Yin San L.Y.S."/>
            <person name="Abdul Karim S.S."/>
            <person name="Wan Azmi N.N."/>
            <person name="Hercus R.R."/>
            <person name="Croft L.L."/>
        </authorList>
    </citation>
    <scope>NUCLEOTIDE SEQUENCE</scope>
    <source>
        <strain evidence="6">MI0301</strain>
        <tissue evidence="6">Leaf</tissue>
    </source>
</reference>
<organism evidence="6">
    <name type="scientific">Araucaria cunninghamii</name>
    <name type="common">Hoop pine</name>
    <name type="synonym">Moreton Bay pine</name>
    <dbReference type="NCBI Taxonomy" id="56994"/>
    <lineage>
        <taxon>Eukaryota</taxon>
        <taxon>Viridiplantae</taxon>
        <taxon>Streptophyta</taxon>
        <taxon>Embryophyta</taxon>
        <taxon>Tracheophyta</taxon>
        <taxon>Spermatophyta</taxon>
        <taxon>Pinopsida</taxon>
        <taxon>Pinidae</taxon>
        <taxon>Conifers II</taxon>
        <taxon>Araucariales</taxon>
        <taxon>Araucariaceae</taxon>
        <taxon>Araucaria</taxon>
    </lineage>
</organism>
<accession>A0A0D6R7H8</accession>
<dbReference type="CDD" id="cd11455">
    <property type="entry name" value="bHLH_AtAIG1_like"/>
    <property type="match status" value="1"/>
</dbReference>
<dbReference type="PANTHER" id="PTHR45844">
    <property type="entry name" value="TRANSCRIPTION FACTOR BHLH30"/>
    <property type="match status" value="1"/>
</dbReference>
<dbReference type="InterPro" id="IPR036638">
    <property type="entry name" value="HLH_DNA-bd_sf"/>
</dbReference>
<protein>
    <recommendedName>
        <fullName evidence="5">BHLH domain-containing protein</fullName>
    </recommendedName>
</protein>
<dbReference type="InterPro" id="IPR011598">
    <property type="entry name" value="bHLH_dom"/>
</dbReference>
<keyword evidence="1" id="KW-0805">Transcription regulation</keyword>
<evidence type="ECO:0000313" key="6">
    <source>
        <dbReference type="EMBL" id="JAG98681.1"/>
    </source>
</evidence>
<dbReference type="Gene3D" id="4.10.280.10">
    <property type="entry name" value="Helix-loop-helix DNA-binding domain"/>
    <property type="match status" value="1"/>
</dbReference>
<evidence type="ECO:0000259" key="5">
    <source>
        <dbReference type="PROSITE" id="PS50888"/>
    </source>
</evidence>
<dbReference type="SUPFAM" id="SSF47459">
    <property type="entry name" value="HLH, helix-loop-helix DNA-binding domain"/>
    <property type="match status" value="1"/>
</dbReference>
<name>A0A0D6R7H8_ARACU</name>
<dbReference type="GO" id="GO:0003677">
    <property type="term" value="F:DNA binding"/>
    <property type="evidence" value="ECO:0007669"/>
    <property type="project" value="UniProtKB-KW"/>
</dbReference>